<feature type="transmembrane region" description="Helical" evidence="1">
    <location>
        <begin position="150"/>
        <end position="165"/>
    </location>
</feature>
<dbReference type="GO" id="GO:0016747">
    <property type="term" value="F:acyltransferase activity, transferring groups other than amino-acyl groups"/>
    <property type="evidence" value="ECO:0007669"/>
    <property type="project" value="InterPro"/>
</dbReference>
<feature type="transmembrane region" description="Helical" evidence="1">
    <location>
        <begin position="295"/>
        <end position="316"/>
    </location>
</feature>
<protein>
    <submittedName>
        <fullName evidence="3">Glucans biosynthesis protein</fullName>
    </submittedName>
</protein>
<evidence type="ECO:0000313" key="3">
    <source>
        <dbReference type="EMBL" id="SKC34043.1"/>
    </source>
</evidence>
<keyword evidence="1" id="KW-0472">Membrane</keyword>
<evidence type="ECO:0000259" key="2">
    <source>
        <dbReference type="Pfam" id="PF01757"/>
    </source>
</evidence>
<feature type="transmembrane region" description="Helical" evidence="1">
    <location>
        <begin position="269"/>
        <end position="289"/>
    </location>
</feature>
<dbReference type="InterPro" id="IPR002656">
    <property type="entry name" value="Acyl_transf_3_dom"/>
</dbReference>
<sequence>MSKHLNWVDYAKGLGIILVVYGHISEGVFNAGMTMDRSLYTTIDTMIYSFHMPLFFFLSGLFFTSSLTKRGFKNSIINKFDTIFYPYIIWSILQGIIEATLSKYTNGHVTYTEVFSLLWAPRAQFWFLYVLFFTFIIASIVFVKNRNTKLMISMVCFFSLIYIFQSHLPSIHVFTLCYVHMVFFFIGILVIQLDLINKINNLKYFLLISLLFVISQYWFVIIEGLGRLDRGLDSFIVAIIAISFVIVLSMQLVKLNIRLLAYIGESSLYIYLLHVLIGSGIRIILQKAFHIESASIQIIVGCIGAIFLSLVFIELTKKFNLSFLFKAPWESSRQ</sequence>
<dbReference type="InterPro" id="IPR052734">
    <property type="entry name" value="Nod_factor_acetyltransferase"/>
</dbReference>
<keyword evidence="1" id="KW-0812">Transmembrane</keyword>
<dbReference type="OrthoDB" id="9814956at2"/>
<feature type="domain" description="Acyltransferase 3" evidence="2">
    <location>
        <begin position="6"/>
        <end position="313"/>
    </location>
</feature>
<reference evidence="3 4" key="1">
    <citation type="submission" date="2017-02" db="EMBL/GenBank/DDBJ databases">
        <authorList>
            <person name="Peterson S.W."/>
        </authorList>
    </citation>
    <scope>NUCLEOTIDE SEQUENCE [LARGE SCALE GENOMIC DNA]</scope>
    <source>
        <strain evidence="4">type strain: NCCB 100098</strain>
    </source>
</reference>
<dbReference type="AlphaFoldDB" id="A0A1T5I526"/>
<evidence type="ECO:0000256" key="1">
    <source>
        <dbReference type="SAM" id="Phobius"/>
    </source>
</evidence>
<gene>
    <name evidence="3" type="ORF">CZ809_03651</name>
</gene>
<dbReference type="PANTHER" id="PTHR37312:SF1">
    <property type="entry name" value="MEMBRANE-BOUND ACYLTRANSFERASE YKRP-RELATED"/>
    <property type="match status" value="1"/>
</dbReference>
<evidence type="ECO:0000313" key="4">
    <source>
        <dbReference type="Proteomes" id="UP000189966"/>
    </source>
</evidence>
<organism evidence="3 4">
    <name type="scientific">Photobacterium piscicola</name>
    <dbReference type="NCBI Taxonomy" id="1378299"/>
    <lineage>
        <taxon>Bacteria</taxon>
        <taxon>Pseudomonadati</taxon>
        <taxon>Pseudomonadota</taxon>
        <taxon>Gammaproteobacteria</taxon>
        <taxon>Vibrionales</taxon>
        <taxon>Vibrionaceae</taxon>
        <taxon>Photobacterium</taxon>
    </lineage>
</organism>
<dbReference type="EMBL" id="FUZI01000011">
    <property type="protein sequence ID" value="SKC34043.1"/>
    <property type="molecule type" value="Genomic_DNA"/>
</dbReference>
<dbReference type="Pfam" id="PF01757">
    <property type="entry name" value="Acyl_transf_3"/>
    <property type="match status" value="1"/>
</dbReference>
<name>A0A1T5I526_9GAMM</name>
<feature type="transmembrane region" description="Helical" evidence="1">
    <location>
        <begin position="204"/>
        <end position="222"/>
    </location>
</feature>
<dbReference type="Proteomes" id="UP000189966">
    <property type="component" value="Unassembled WGS sequence"/>
</dbReference>
<dbReference type="PANTHER" id="PTHR37312">
    <property type="entry name" value="MEMBRANE-BOUND ACYLTRANSFERASE YKRP-RELATED"/>
    <property type="match status" value="1"/>
</dbReference>
<feature type="transmembrane region" description="Helical" evidence="1">
    <location>
        <begin position="84"/>
        <end position="105"/>
    </location>
</feature>
<feature type="transmembrane region" description="Helical" evidence="1">
    <location>
        <begin position="7"/>
        <end position="25"/>
    </location>
</feature>
<feature type="transmembrane region" description="Helical" evidence="1">
    <location>
        <begin position="45"/>
        <end position="63"/>
    </location>
</feature>
<dbReference type="RefSeq" id="WP_080158958.1">
    <property type="nucleotide sequence ID" value="NZ_FUZI01000011.1"/>
</dbReference>
<feature type="transmembrane region" description="Helical" evidence="1">
    <location>
        <begin position="125"/>
        <end position="143"/>
    </location>
</feature>
<keyword evidence="1" id="KW-1133">Transmembrane helix</keyword>
<accession>A0A1T5I526</accession>
<feature type="transmembrane region" description="Helical" evidence="1">
    <location>
        <begin position="171"/>
        <end position="192"/>
    </location>
</feature>
<feature type="transmembrane region" description="Helical" evidence="1">
    <location>
        <begin position="234"/>
        <end position="257"/>
    </location>
</feature>
<proteinExistence type="predicted"/>